<dbReference type="EMBL" id="JBJLSN010000055">
    <property type="protein sequence ID" value="MFL7904703.1"/>
    <property type="molecule type" value="Genomic_DNA"/>
</dbReference>
<dbReference type="Proteomes" id="UP001628281">
    <property type="component" value="Unassembled WGS sequence"/>
</dbReference>
<dbReference type="RefSeq" id="WP_407825454.1">
    <property type="nucleotide sequence ID" value="NZ_JBJLSN010000055.1"/>
</dbReference>
<name>A0ABW8VGR1_9PROT</name>
<keyword evidence="2" id="KW-1185">Reference proteome</keyword>
<reference evidence="1 2" key="1">
    <citation type="submission" date="2024-11" db="EMBL/GenBank/DDBJ databases">
        <title>Draft genome sequences of two bacteria associated to sugarcane roots in Colombia.</title>
        <authorList>
            <person name="Pardo-Diaz S."/>
            <person name="Masmela-Mendoza J."/>
            <person name="Delgadillo-Duran P."/>
            <person name="Bautista E.J."/>
            <person name="Rojas-Tapias D.F."/>
        </authorList>
    </citation>
    <scope>NUCLEOTIDE SEQUENCE [LARGE SCALE GENOMIC DNA]</scope>
    <source>
        <strain evidence="1 2">Ap18</strain>
    </source>
</reference>
<proteinExistence type="predicted"/>
<accession>A0ABW8VGR1</accession>
<protein>
    <submittedName>
        <fullName evidence="1">Uncharacterized protein</fullName>
    </submittedName>
</protein>
<comment type="caution">
    <text evidence="1">The sequence shown here is derived from an EMBL/GenBank/DDBJ whole genome shotgun (WGS) entry which is preliminary data.</text>
</comment>
<evidence type="ECO:0000313" key="1">
    <source>
        <dbReference type="EMBL" id="MFL7904703.1"/>
    </source>
</evidence>
<organism evidence="1 2">
    <name type="scientific">Azospirillum argentinense</name>
    <dbReference type="NCBI Taxonomy" id="2970906"/>
    <lineage>
        <taxon>Bacteria</taxon>
        <taxon>Pseudomonadati</taxon>
        <taxon>Pseudomonadota</taxon>
        <taxon>Alphaproteobacteria</taxon>
        <taxon>Rhodospirillales</taxon>
        <taxon>Azospirillaceae</taxon>
        <taxon>Azospirillum</taxon>
    </lineage>
</organism>
<evidence type="ECO:0000313" key="2">
    <source>
        <dbReference type="Proteomes" id="UP001628281"/>
    </source>
</evidence>
<gene>
    <name evidence="1" type="ORF">ACJ41P_26485</name>
</gene>
<sequence length="70" mass="7999">MSVFDTLREPSATSHPCTGCNHRDTDWCKFSDTINGAPHHITWWPINWDDPETVKNCSANTSHDPDEWEG</sequence>